<evidence type="ECO:0000256" key="3">
    <source>
        <dbReference type="ARBA" id="ARBA00022842"/>
    </source>
</evidence>
<dbReference type="GO" id="GO:0000287">
    <property type="term" value="F:magnesium ion binding"/>
    <property type="evidence" value="ECO:0007669"/>
    <property type="project" value="TreeGrafter"/>
</dbReference>
<feature type="binding site" evidence="5">
    <location>
        <position position="116"/>
    </location>
    <ligand>
        <name>Mg(2+)</name>
        <dbReference type="ChEBI" id="CHEBI:18420"/>
    </ligand>
</feature>
<feature type="domain" description="HpcH/HpaI aldolase/citrate lyase" evidence="6">
    <location>
        <begin position="110"/>
        <end position="215"/>
    </location>
</feature>
<dbReference type="Gene3D" id="3.20.20.60">
    <property type="entry name" value="Phosphoenolpyruvate-binding domains"/>
    <property type="match status" value="1"/>
</dbReference>
<evidence type="ECO:0000256" key="1">
    <source>
        <dbReference type="ARBA" id="ARBA00001946"/>
    </source>
</evidence>
<dbReference type="PANTHER" id="PTHR32308">
    <property type="entry name" value="LYASE BETA SUBUNIT, PUTATIVE (AFU_ORTHOLOGUE AFUA_4G13030)-RELATED"/>
    <property type="match status" value="1"/>
</dbReference>
<keyword evidence="3 5" id="KW-0460">Magnesium</keyword>
<dbReference type="EMBL" id="BMNA01000003">
    <property type="protein sequence ID" value="GGM00092.1"/>
    <property type="molecule type" value="Genomic_DNA"/>
</dbReference>
<reference evidence="7" key="1">
    <citation type="journal article" date="2014" name="Int. J. Syst. Evol. Microbiol.">
        <title>Complete genome sequence of Corynebacterium casei LMG S-19264T (=DSM 44701T), isolated from a smear-ripened cheese.</title>
        <authorList>
            <consortium name="US DOE Joint Genome Institute (JGI-PGF)"/>
            <person name="Walter F."/>
            <person name="Albersmeier A."/>
            <person name="Kalinowski J."/>
            <person name="Ruckert C."/>
        </authorList>
    </citation>
    <scope>NUCLEOTIDE SEQUENCE</scope>
    <source>
        <strain evidence="7">CGMCC 4.7308</strain>
    </source>
</reference>
<keyword evidence="7" id="KW-0456">Lyase</keyword>
<evidence type="ECO:0000259" key="6">
    <source>
        <dbReference type="Pfam" id="PF03328"/>
    </source>
</evidence>
<gene>
    <name evidence="7" type="primary">citE</name>
    <name evidence="7" type="ORF">GCM10011594_20180</name>
</gene>
<dbReference type="InterPro" id="IPR005000">
    <property type="entry name" value="Aldolase/citrate-lyase_domain"/>
</dbReference>
<evidence type="ECO:0000256" key="2">
    <source>
        <dbReference type="ARBA" id="ARBA00022723"/>
    </source>
</evidence>
<dbReference type="PIRSF" id="PIRSF015582">
    <property type="entry name" value="Cit_lyase_B"/>
    <property type="match status" value="1"/>
</dbReference>
<dbReference type="Proteomes" id="UP000655208">
    <property type="component" value="Unassembled WGS sequence"/>
</dbReference>
<dbReference type="GO" id="GO:0016829">
    <property type="term" value="F:lyase activity"/>
    <property type="evidence" value="ECO:0007669"/>
    <property type="project" value="UniProtKB-KW"/>
</dbReference>
<feature type="binding site" evidence="4">
    <location>
        <position position="68"/>
    </location>
    <ligand>
        <name>substrate</name>
    </ligand>
</feature>
<comment type="caution">
    <text evidence="7">The sequence shown here is derived from an EMBL/GenBank/DDBJ whole genome shotgun (WGS) entry which is preliminary data.</text>
</comment>
<dbReference type="GO" id="GO:0006107">
    <property type="term" value="P:oxaloacetate metabolic process"/>
    <property type="evidence" value="ECO:0007669"/>
    <property type="project" value="TreeGrafter"/>
</dbReference>
<dbReference type="InterPro" id="IPR040442">
    <property type="entry name" value="Pyrv_kinase-like_dom_sf"/>
</dbReference>
<keyword evidence="2 5" id="KW-0479">Metal-binding</keyword>
<evidence type="ECO:0000256" key="4">
    <source>
        <dbReference type="PIRSR" id="PIRSR015582-1"/>
    </source>
</evidence>
<evidence type="ECO:0000313" key="7">
    <source>
        <dbReference type="EMBL" id="GGM00092.1"/>
    </source>
</evidence>
<feature type="binding site" evidence="4">
    <location>
        <position position="116"/>
    </location>
    <ligand>
        <name>substrate</name>
    </ligand>
</feature>
<comment type="cofactor">
    <cofactor evidence="1">
        <name>Mg(2+)</name>
        <dbReference type="ChEBI" id="CHEBI:18420"/>
    </cofactor>
</comment>
<organism evidence="7 8">
    <name type="scientific">Nakamurella endophytica</name>
    <dbReference type="NCBI Taxonomy" id="1748367"/>
    <lineage>
        <taxon>Bacteria</taxon>
        <taxon>Bacillati</taxon>
        <taxon>Actinomycetota</taxon>
        <taxon>Actinomycetes</taxon>
        <taxon>Nakamurellales</taxon>
        <taxon>Nakamurellaceae</taxon>
        <taxon>Nakamurella</taxon>
    </lineage>
</organism>
<sequence>MTGSGWPGVPGPALLFCPADRPDRYGKALAAADGVILDLEDAVAPDRKDAARRALVEHPVDPERTVVRVNPAGTADHRADLAALAATAYRTVLLAKAESPGDLTGLAGHRVVALCETPRGVSAAAELARAQPVVGLMWGSEDLVAGTGGTASRFPDGTLRDLARWARVQVLLAAAAEGKAAVDTVHLDVADEAGLAREAEDAFASGFAVKACIHPRQVPTVRTAARPSAERAAWARRVLDAVSGGVALVDGVMVDEPLLRQARTVLARAGGHTGTP</sequence>
<proteinExistence type="predicted"/>
<reference evidence="7" key="2">
    <citation type="submission" date="2020-09" db="EMBL/GenBank/DDBJ databases">
        <authorList>
            <person name="Sun Q."/>
            <person name="Zhou Y."/>
        </authorList>
    </citation>
    <scope>NUCLEOTIDE SEQUENCE</scope>
    <source>
        <strain evidence="7">CGMCC 4.7308</strain>
    </source>
</reference>
<dbReference type="SUPFAM" id="SSF51621">
    <property type="entry name" value="Phosphoenolpyruvate/pyruvate domain"/>
    <property type="match status" value="1"/>
</dbReference>
<name>A0A917SWS1_9ACTN</name>
<dbReference type="PANTHER" id="PTHR32308:SF10">
    <property type="entry name" value="CITRATE LYASE SUBUNIT BETA"/>
    <property type="match status" value="1"/>
</dbReference>
<feature type="binding site" evidence="5">
    <location>
        <position position="142"/>
    </location>
    <ligand>
        <name>Mg(2+)</name>
        <dbReference type="ChEBI" id="CHEBI:18420"/>
    </ligand>
</feature>
<feature type="domain" description="HpcH/HpaI aldolase/citrate lyase" evidence="6">
    <location>
        <begin position="14"/>
        <end position="104"/>
    </location>
</feature>
<keyword evidence="8" id="KW-1185">Reference proteome</keyword>
<evidence type="ECO:0000313" key="8">
    <source>
        <dbReference type="Proteomes" id="UP000655208"/>
    </source>
</evidence>
<dbReference type="InterPro" id="IPR015813">
    <property type="entry name" value="Pyrv/PenolPyrv_kinase-like_dom"/>
</dbReference>
<dbReference type="InterPro" id="IPR011206">
    <property type="entry name" value="Citrate_lyase_beta/mcl1/mcl2"/>
</dbReference>
<dbReference type="RefSeq" id="WP_229674242.1">
    <property type="nucleotide sequence ID" value="NZ_BMNA01000003.1"/>
</dbReference>
<evidence type="ECO:0000256" key="5">
    <source>
        <dbReference type="PIRSR" id="PIRSR015582-2"/>
    </source>
</evidence>
<dbReference type="AlphaFoldDB" id="A0A917SWS1"/>
<accession>A0A917SWS1</accession>
<dbReference type="Pfam" id="PF03328">
    <property type="entry name" value="HpcH_HpaI"/>
    <property type="match status" value="2"/>
</dbReference>
<protein>
    <submittedName>
        <fullName evidence="7">Citrate lyase subunit beta-like protein</fullName>
    </submittedName>
</protein>